<keyword evidence="3" id="KW-1185">Reference proteome</keyword>
<feature type="domain" description="SLH" evidence="1">
    <location>
        <begin position="2927"/>
        <end position="2986"/>
    </location>
</feature>
<feature type="domain" description="SLH" evidence="1">
    <location>
        <begin position="2987"/>
        <end position="3050"/>
    </location>
</feature>
<dbReference type="InterPro" id="IPR051465">
    <property type="entry name" value="Cell_Envelope_Struct_Comp"/>
</dbReference>
<comment type="caution">
    <text evidence="2">The sequence shown here is derived from an EMBL/GenBank/DDBJ whole genome shotgun (WGS) entry which is preliminary data.</text>
</comment>
<dbReference type="OrthoDB" id="9802197at2"/>
<dbReference type="Pfam" id="PF13290">
    <property type="entry name" value="CHB_HEX_C_1"/>
    <property type="match status" value="2"/>
</dbReference>
<accession>A0A3B0CBQ0</accession>
<proteinExistence type="predicted"/>
<dbReference type="Proteomes" id="UP000282311">
    <property type="component" value="Unassembled WGS sequence"/>
</dbReference>
<dbReference type="PROSITE" id="PS51272">
    <property type="entry name" value="SLH"/>
    <property type="match status" value="2"/>
</dbReference>
<name>A0A3B0CBQ0_9BACL</name>
<evidence type="ECO:0000313" key="3">
    <source>
        <dbReference type="Proteomes" id="UP000282311"/>
    </source>
</evidence>
<dbReference type="Gene3D" id="2.160.20.110">
    <property type="match status" value="7"/>
</dbReference>
<gene>
    <name evidence="2" type="ORF">D7M11_18800</name>
</gene>
<protein>
    <recommendedName>
        <fullName evidence="1">SLH domain-containing protein</fullName>
    </recommendedName>
</protein>
<evidence type="ECO:0000313" key="2">
    <source>
        <dbReference type="EMBL" id="RKN82024.1"/>
    </source>
</evidence>
<dbReference type="PANTHER" id="PTHR43308:SF5">
    <property type="entry name" value="S-LAYER PROTEIN _ PEPTIDOGLYCAN ENDO-BETA-N-ACETYLGLUCOSAMINIDASE"/>
    <property type="match status" value="1"/>
</dbReference>
<dbReference type="InterPro" id="IPR001119">
    <property type="entry name" value="SLH_dom"/>
</dbReference>
<dbReference type="EMBL" id="RBAH01000013">
    <property type="protein sequence ID" value="RKN82024.1"/>
    <property type="molecule type" value="Genomic_DNA"/>
</dbReference>
<organism evidence="2 3">
    <name type="scientific">Paenibacillus ginsengarvi</name>
    <dbReference type="NCBI Taxonomy" id="400777"/>
    <lineage>
        <taxon>Bacteria</taxon>
        <taxon>Bacillati</taxon>
        <taxon>Bacillota</taxon>
        <taxon>Bacilli</taxon>
        <taxon>Bacillales</taxon>
        <taxon>Paenibacillaceae</taxon>
        <taxon>Paenibacillus</taxon>
    </lineage>
</organism>
<dbReference type="Pfam" id="PF00395">
    <property type="entry name" value="SLH"/>
    <property type="match status" value="2"/>
</dbReference>
<evidence type="ECO:0000259" key="1">
    <source>
        <dbReference type="PROSITE" id="PS51272"/>
    </source>
</evidence>
<dbReference type="PANTHER" id="PTHR43308">
    <property type="entry name" value="OUTER MEMBRANE PROTEIN ALPHA-RELATED"/>
    <property type="match status" value="1"/>
</dbReference>
<reference evidence="2 3" key="1">
    <citation type="journal article" date="2007" name="Int. J. Syst. Evol. Microbiol.">
        <title>Paenibacillus ginsengarvi sp. nov., isolated from soil from ginseng cultivation.</title>
        <authorList>
            <person name="Yoon M.H."/>
            <person name="Ten L.N."/>
            <person name="Im W.T."/>
        </authorList>
    </citation>
    <scope>NUCLEOTIDE SEQUENCE [LARGE SCALE GENOMIC DNA]</scope>
    <source>
        <strain evidence="2 3">KCTC 13059</strain>
    </source>
</reference>
<dbReference type="InterPro" id="IPR059177">
    <property type="entry name" value="GH29D-like_dom"/>
</dbReference>
<sequence>MVRKHKARAMLGIALVAILLAVLGTVGAIKVNADTDKWTDHALYNWYNPNDVTVTIDSPAKLAGVAKLVNEGTVDGFRNKILVVDRDLDLSAYEWVPIGDERNPFRGTLIAANQGVFKIIGMKLSGNLTYAGLVGYMDQGTVGGFEFMSSGSIDIGSSNTTGIIYVMQSVYSQTYGQAWHLVPVPDTTEAYAGAAVGKMVNSSIVYNVTNRIPVKADFVVKHIYAGGIVGAGEGSVSNSNNFAAITTRGPNIESGGIVGYGLNQGLVVKKVANQAAIQATGGSGAIHAAGIAGHAAGWLRMADDATPIVNNGAVQITGGRIAYAGGIVGRAGADVNFSDATSNGGAVTIQAASAEQSYAAALIGSIDAEQSNPLFAAAFVNSAPVTNHGGANVHTGILAGNINSAFVWSKPYQNSLVITASGQNQTFTGGLIGKVSGNATFADTAKNGAAITVGAGTQKPGEAYTGGLIGYAGKRVLLDSAADQAYVNSGEITVNGGTGLYTGGIVGNKAYARTSGQPATNVISSADIRVNGDNRLYTGGFIGIVPADGTDKAITGASYQKEITVTATSSASDRTVSTGGIVGYYVNRTDGSAAIGNVAFSGSLRSTGGGNETYTGGIAGYVDGGLIRQAAAGNTETAFAPILTDGNAGGIAGYLDGTIDTASVKFTSITLQTAGGVSGGIAGKAKGAITAATAGDAVFTTGYSLKLDATVRDAATGEDRITSGGIVGANAGALSLTNSRAANIGLLTQAGRSRYTLGSIAGSLAADAQVGQAGAPVKAEHTNIELLASDSQVGGAIGYNRSGNVHVTTDQMIFTIQGAQARVGGISGVHDVAVGTVPAADGLGAAGFALSASNLTFTAAGSGASVGGAFGENSGDTPRASAEQIAIVSSGADNRIGGIAGTNRGILTGSYASVVTITTSGSAVEAGGIAGRSEAAAQGAAAKIVSPHVHSEDANLIVTTGVGSWLGGIAGTAKMTEIVNPRVEAAAPNYVAMTVQAAENGVGGLVGRSEQGKLLGDAALTNIDNVLIMTSTSSPLAYVGGIAAYQDQTSIDKINAKTVNLIVNGPQSVVGGMAGYNRSSPSAFISNTFMDVLNIKTNATAAGSTIGGYIGLNDKQTGDPAASPVTGVSTIQNSRFVGSVQVAAPSSVTGGMVGENRSLIANNSITDKIPVSSKGQDGIVGGLAGVNAETGTLYYTYSNSNLTIDGEGTLGGGFVGDNRGSVIASYVDIDVVGNARGTSGQSVYLGGLAGRNTGTIDKSHSVSKVTANGAYTNVGGLVGEQAGGTISNSYAGNVVAAAADGSYVGGLLGRITNGQVNTVYSAALVQAGSGAYAGGFAGRYDNASKELLYKAYYIKDESQAINQDLPDFAEGNHRWLQVHARLSTLQAATLMDRTAFPTLSGWDFANTWKYGSEQAEYKYPELQRTANTGGGTVGGGEVNANIAWYMRDKYAFTYDIKTEAELAGLAALVNGTVTGADRFDFEGRTIRIANPIHMQSRQWVPIGKEENTPFQGVFEGGGHLIDGLMLQPDYGYSGLFGVIGEKAKVGSVVLEPLSVAGTGYTGVLAGYNKGQVSNVSIRIAKDLKISGGTVGSLIGKNTGTFRAVNVTMDSGSMLEASGTGAVAGGLIGDNGQALDPSLFTFRSAGVTLNSSAENATLGGLIGKQTGSVRSFGREVDFAITAYGPNSVAGGLIGRHVSGNTEDITLTYTTGTVTASGAGSIVGGVTGVSEAGNGLKNVAVTASATGKQLTGSGTLGGIVGSKTGSGTNRFDMEQVKADKLTIASLETSPEATLGGITGKLHSAAVHQAVSEVALRAAGGEVSAGGIIGNGVDSILDQVEAAADITFAAKSGDSSLGGIAGVMTANAPDQAFDFGRKAPLYPGIYEAKVRGNALSASGGDGGADLNVGGIAGKLNQASVYYAKTNVDLAVHGAKIAAAGGIAGASSGIIVSSEPVQNIRADSSVVYDIGGVVGRASGGQIHYTSAASPDGQAIVVERAVTKPGTVPAVHAGGLIGRGDNTKVTNAYAAMPVKVTDDNADTTIYAGGFAGLLGDAGSGTGTMERVYALGSVEAKGITGSYAGGFAGSVDRYDIADAYATGQVVNTGYDTGSGGFAGAVERRATIRHAYAAQTILSTTGVNHPTRSYTGGFAGYNDGTLDGVFAKTAELAVNVSAANVYKGALVGYNFRDGKLLSSANTAELGPIGHNLGASNGNVREDVSSTYSGFAGWNFDLDAAFLNSQVAADWTIVNGSQLSSVVRLYNADTGPAYYSLFHRTAAEKPSIGKIALGANIDLAGKRWTPFADFRGQFDGQGFKLTGFKHVAGDTAEAQGFMAENNGLVTGVQFEGAYVSAGSKVGIVAGVNGANGVIRDVRIGGQVKGRDTAGGAAGENKGKLTAVTAADLRVEGESGIGGLAGINGGTIERSSANASVTAAGGAAGGIVGELSRGAIVEQSFSYGDVAAKGDSATAGGIAGISGGTISHAYASGSVKAAGGSLARAGGIAGYAATGTIGSSLGYGEVVAGVNDKIERGKTFFGGIAGQKAAEAVITNSYYNKQALKADVAYYGADGKKAIAESSGAAGLTAKQLTQGLPQGFDNGIWEAYEGYYPALKAFGRSNASKLSTAAVILNEKDWMSRVGTSFTLTSDASLQWQADAGATLTRSAAGVLTGTVKKGERALLTVQAGNESRVIAVNTPALKYTETASMPEATPAGATFNENVAVTLSAAEPSAIIYYTLDGSEPSVYSTRYTAPITLTATTTIKAIAVAEDREDSPVMSGTWTKRFAFVGGGGGAFISPPAIEASIGSGKNAVGVKEPLQVAKNSILKLKAPAGQVIYYTTDGSTPTKNSKVYKEGDIVITGNMTIKAITDKDDRLITIEYKVENAKFDIKKDAADVKYIGAGSGSKEFRPDAAITRYELIEALSSLLDKEDVSVDNLLAEVKEEAKDRVAFFTSAGIIEGYPDGTFGGDRGLTRAEFVVMMSRVLRLDANTRGNTVLTDVDGHWAEWYINAFTKAGYVEGFPDGTFQPDGEITRAQAVVIINRIIGKKKQDAPAVFGDLTPDHWAFQDIMAAAE</sequence>
<dbReference type="RefSeq" id="WP_120748778.1">
    <property type="nucleotide sequence ID" value="NZ_RBAH01000013.1"/>
</dbReference>